<dbReference type="Proteomes" id="UP000316624">
    <property type="component" value="Unassembled WGS sequence"/>
</dbReference>
<protein>
    <recommendedName>
        <fullName evidence="5">Lipoprotein</fullName>
    </recommendedName>
</protein>
<keyword evidence="4" id="KW-1185">Reference proteome</keyword>
<keyword evidence="2" id="KW-0732">Signal</keyword>
<comment type="caution">
    <text evidence="3">The sequence shown here is derived from an EMBL/GenBank/DDBJ whole genome shotgun (WGS) entry which is preliminary data.</text>
</comment>
<feature type="region of interest" description="Disordered" evidence="1">
    <location>
        <begin position="41"/>
        <end position="89"/>
    </location>
</feature>
<name>A0A562KH14_SPHWJ</name>
<organism evidence="3 4">
    <name type="scientific">Sphingobium wenxiniae (strain DSM 21828 / CGMCC 1.7748 / JZ-1)</name>
    <dbReference type="NCBI Taxonomy" id="595605"/>
    <lineage>
        <taxon>Bacteria</taxon>
        <taxon>Pseudomonadati</taxon>
        <taxon>Pseudomonadota</taxon>
        <taxon>Alphaproteobacteria</taxon>
        <taxon>Sphingomonadales</taxon>
        <taxon>Sphingomonadaceae</taxon>
        <taxon>Sphingobium</taxon>
    </lineage>
</organism>
<proteinExistence type="predicted"/>
<dbReference type="RefSeq" id="WP_021243311.1">
    <property type="nucleotide sequence ID" value="NZ_JACIIY010000003.1"/>
</dbReference>
<feature type="signal peptide" evidence="2">
    <location>
        <begin position="1"/>
        <end position="22"/>
    </location>
</feature>
<evidence type="ECO:0008006" key="5">
    <source>
        <dbReference type="Google" id="ProtNLM"/>
    </source>
</evidence>
<evidence type="ECO:0000313" key="4">
    <source>
        <dbReference type="Proteomes" id="UP000316624"/>
    </source>
</evidence>
<feature type="chain" id="PRO_5021854394" description="Lipoprotein" evidence="2">
    <location>
        <begin position="23"/>
        <end position="89"/>
    </location>
</feature>
<reference evidence="3 4" key="1">
    <citation type="journal article" date="2015" name="Stand. Genomic Sci.">
        <title>Genomic Encyclopedia of Bacterial and Archaeal Type Strains, Phase III: the genomes of soil and plant-associated and newly described type strains.</title>
        <authorList>
            <person name="Whitman W.B."/>
            <person name="Woyke T."/>
            <person name="Klenk H.P."/>
            <person name="Zhou Y."/>
            <person name="Lilburn T.G."/>
            <person name="Beck B.J."/>
            <person name="De Vos P."/>
            <person name="Vandamme P."/>
            <person name="Eisen J.A."/>
            <person name="Garrity G."/>
            <person name="Hugenholtz P."/>
            <person name="Kyrpides N.C."/>
        </authorList>
    </citation>
    <scope>NUCLEOTIDE SEQUENCE [LARGE SCALE GENOMIC DNA]</scope>
    <source>
        <strain evidence="3 4">CGMCC 1.7748</strain>
    </source>
</reference>
<feature type="compositionally biased region" description="Basic and acidic residues" evidence="1">
    <location>
        <begin position="46"/>
        <end position="81"/>
    </location>
</feature>
<dbReference type="EMBL" id="VLKK01000005">
    <property type="protein sequence ID" value="TWH94513.1"/>
    <property type="molecule type" value="Genomic_DNA"/>
</dbReference>
<evidence type="ECO:0000256" key="2">
    <source>
        <dbReference type="SAM" id="SignalP"/>
    </source>
</evidence>
<gene>
    <name evidence="3" type="ORF">IQ35_01756</name>
</gene>
<sequence length="89" mass="10053">MNARRPWIALPALLLLAPGCVAKTALDVATLPVRAGSQAVDWSTTSREEADRNYGRKMRKQEAREARERQKAEKQRRRECVRAGYGNCP</sequence>
<evidence type="ECO:0000313" key="3">
    <source>
        <dbReference type="EMBL" id="TWH94513.1"/>
    </source>
</evidence>
<accession>A0A562KH14</accession>
<evidence type="ECO:0000256" key="1">
    <source>
        <dbReference type="SAM" id="MobiDB-lite"/>
    </source>
</evidence>
<dbReference type="AlphaFoldDB" id="A0A562KH14"/>